<evidence type="ECO:0000313" key="2">
    <source>
        <dbReference type="EMBL" id="BDS05378.1"/>
    </source>
</evidence>
<dbReference type="KEGG" id="osu:NT6N_04180"/>
<feature type="transmembrane region" description="Helical" evidence="1">
    <location>
        <begin position="31"/>
        <end position="56"/>
    </location>
</feature>
<sequence>MFFVPSLVEGSQDRIIEWLAPGDPIPQTAMAIYGMMLLASRVCIPLGIAFLVFGVIRLIKVSSEGYI</sequence>
<keyword evidence="1" id="KW-0812">Transmembrane</keyword>
<accession>A0AAT9FHC8</accession>
<proteinExistence type="predicted"/>
<keyword evidence="1" id="KW-0472">Membrane</keyword>
<name>A0AAT9FHC8_9BACT</name>
<dbReference type="AlphaFoldDB" id="A0AAT9FHC8"/>
<gene>
    <name evidence="2" type="ORF">NT6N_04180</name>
</gene>
<protein>
    <submittedName>
        <fullName evidence="2">Uncharacterized protein</fullName>
    </submittedName>
</protein>
<dbReference type="EMBL" id="AP026866">
    <property type="protein sequence ID" value="BDS05378.1"/>
    <property type="molecule type" value="Genomic_DNA"/>
</dbReference>
<keyword evidence="1" id="KW-1133">Transmembrane helix</keyword>
<evidence type="ECO:0000256" key="1">
    <source>
        <dbReference type="SAM" id="Phobius"/>
    </source>
</evidence>
<organism evidence="2">
    <name type="scientific">Oceaniferula spumae</name>
    <dbReference type="NCBI Taxonomy" id="2979115"/>
    <lineage>
        <taxon>Bacteria</taxon>
        <taxon>Pseudomonadati</taxon>
        <taxon>Verrucomicrobiota</taxon>
        <taxon>Verrucomicrobiia</taxon>
        <taxon>Verrucomicrobiales</taxon>
        <taxon>Verrucomicrobiaceae</taxon>
        <taxon>Oceaniferula</taxon>
    </lineage>
</organism>
<reference evidence="2" key="1">
    <citation type="submission" date="2024-07" db="EMBL/GenBank/DDBJ databases">
        <title>Complete genome sequence of Verrucomicrobiaceae bacterium NT6N.</title>
        <authorList>
            <person name="Huang C."/>
            <person name="Takami H."/>
            <person name="Hamasaki K."/>
        </authorList>
    </citation>
    <scope>NUCLEOTIDE SEQUENCE</scope>
    <source>
        <strain evidence="2">NT6N</strain>
    </source>
</reference>